<dbReference type="Proteomes" id="UP000562982">
    <property type="component" value="Unassembled WGS sequence"/>
</dbReference>
<reference evidence="2 3" key="1">
    <citation type="submission" date="2018-07" db="EMBL/GenBank/DDBJ databases">
        <title>Genomic Encyclopedia of Type Strains, Phase IV (KMG-IV): sequencing the most valuable type-strain genomes for metagenomic binning, comparative biology and taxonomic classification.</title>
        <authorList>
            <person name="Goeker M."/>
        </authorList>
    </citation>
    <scope>NUCLEOTIDE SEQUENCE [LARGE SCALE GENOMIC DNA]</scope>
    <source>
        <strain evidence="2 3">DSM 5603</strain>
    </source>
</reference>
<dbReference type="Proteomes" id="UP000254958">
    <property type="component" value="Unassembled WGS sequence"/>
</dbReference>
<dbReference type="Pfam" id="PF12587">
    <property type="entry name" value="DUF3761"/>
    <property type="match status" value="1"/>
</dbReference>
<keyword evidence="3" id="KW-1185">Reference proteome</keyword>
<reference evidence="1 4" key="2">
    <citation type="submission" date="2020-04" db="EMBL/GenBank/DDBJ databases">
        <title>Description of novel Gluconacetobacter.</title>
        <authorList>
            <person name="Sombolestani A."/>
        </authorList>
    </citation>
    <scope>NUCLEOTIDE SEQUENCE [LARGE SCALE GENOMIC DNA]</scope>
    <source>
        <strain evidence="1 4">LMG 1382</strain>
    </source>
</reference>
<dbReference type="RefSeq" id="WP_114727174.1">
    <property type="nucleotide sequence ID" value="NZ_BJMI01000016.1"/>
</dbReference>
<evidence type="ECO:0000313" key="4">
    <source>
        <dbReference type="Proteomes" id="UP000562982"/>
    </source>
</evidence>
<organism evidence="2 3">
    <name type="scientific">Gluconacetobacter liquefaciens</name>
    <name type="common">Acetobacter liquefaciens</name>
    <dbReference type="NCBI Taxonomy" id="89584"/>
    <lineage>
        <taxon>Bacteria</taxon>
        <taxon>Pseudomonadati</taxon>
        <taxon>Pseudomonadota</taxon>
        <taxon>Alphaproteobacteria</taxon>
        <taxon>Acetobacterales</taxon>
        <taxon>Acetobacteraceae</taxon>
        <taxon>Gluconacetobacter</taxon>
    </lineage>
</organism>
<name>A0A370G535_GLULI</name>
<dbReference type="InterPro" id="IPR022236">
    <property type="entry name" value="DUF3761"/>
</dbReference>
<evidence type="ECO:0000313" key="3">
    <source>
        <dbReference type="Proteomes" id="UP000254958"/>
    </source>
</evidence>
<protein>
    <submittedName>
        <fullName evidence="1">DUF3761 domain-containing protein</fullName>
    </submittedName>
    <submittedName>
        <fullName evidence="2">Uncharacterized protein DUF3761</fullName>
    </submittedName>
</protein>
<dbReference type="EMBL" id="JABEQI010000004">
    <property type="protein sequence ID" value="MBB2186489.1"/>
    <property type="molecule type" value="Genomic_DNA"/>
</dbReference>
<dbReference type="AlphaFoldDB" id="A0A370G535"/>
<accession>A0A370G535</accession>
<proteinExistence type="predicted"/>
<dbReference type="OrthoDB" id="4751721at2"/>
<sequence>MKRILFAIGVITPVLFGGVPAFGFDQTGYHAPQTEPQEQQLAGHGHYVNSNRELVHSPARSLTGQVPVGAVARCGDGTYSFSHHARGTCSHHQGVAEWITEPG</sequence>
<evidence type="ECO:0000313" key="1">
    <source>
        <dbReference type="EMBL" id="MBB2186489.1"/>
    </source>
</evidence>
<comment type="caution">
    <text evidence="2">The sequence shown here is derived from an EMBL/GenBank/DDBJ whole genome shotgun (WGS) entry which is preliminary data.</text>
</comment>
<evidence type="ECO:0000313" key="2">
    <source>
        <dbReference type="EMBL" id="RDI38156.1"/>
    </source>
</evidence>
<gene>
    <name evidence="2" type="ORF">C7453_10493</name>
    <name evidence="1" type="ORF">HLH32_08815</name>
</gene>
<dbReference type="EMBL" id="QQAW01000004">
    <property type="protein sequence ID" value="RDI38156.1"/>
    <property type="molecule type" value="Genomic_DNA"/>
</dbReference>